<gene>
    <name evidence="2" type="ORF">COZ66_00075</name>
</gene>
<sequence length="254" mass="29695">YNQSHIISDNNNTIDSNTFSYCGDGIILKGANNWEKTRPVHKVNIIKPFYIGVFPVTQGEWKTVMGTNPSYLIGDNLPVESVSWNDCQNFISKLNIIEGKKIYRLPTEAEWEYACRAGSQSKYFFGDDESLLHEFAWFDENSDDKTHSVGEKKPNKWGLYDMHGNVWEWCQNGYKKSYRDNESYLEPIDSFRVFREGSFYDPYIRCLSSNRYGFQPDYFHASIGFRILMSKDDTYLYTDSITLNKGNKNLQRRD</sequence>
<dbReference type="EMBL" id="PFIH01000005">
    <property type="protein sequence ID" value="PIX28313.1"/>
    <property type="molecule type" value="Genomic_DNA"/>
</dbReference>
<dbReference type="AlphaFoldDB" id="A0A2H9N394"/>
<protein>
    <recommendedName>
        <fullName evidence="1">Sulfatase-modifying factor enzyme-like domain-containing protein</fullName>
    </recommendedName>
</protein>
<dbReference type="Pfam" id="PF03781">
    <property type="entry name" value="FGE-sulfatase"/>
    <property type="match status" value="1"/>
</dbReference>
<evidence type="ECO:0000313" key="3">
    <source>
        <dbReference type="Proteomes" id="UP000231449"/>
    </source>
</evidence>
<feature type="domain" description="Sulfatase-modifying factor enzyme-like" evidence="1">
    <location>
        <begin position="30"/>
        <end position="227"/>
    </location>
</feature>
<dbReference type="Proteomes" id="UP000231449">
    <property type="component" value="Unassembled WGS sequence"/>
</dbReference>
<name>A0A2H9N394_HUBC1</name>
<dbReference type="InterPro" id="IPR005532">
    <property type="entry name" value="SUMF_dom"/>
</dbReference>
<dbReference type="GO" id="GO:0120147">
    <property type="term" value="F:formylglycine-generating oxidase activity"/>
    <property type="evidence" value="ECO:0007669"/>
    <property type="project" value="TreeGrafter"/>
</dbReference>
<evidence type="ECO:0000313" key="2">
    <source>
        <dbReference type="EMBL" id="PIX28313.1"/>
    </source>
</evidence>
<dbReference type="SUPFAM" id="SSF56436">
    <property type="entry name" value="C-type lectin-like"/>
    <property type="match status" value="1"/>
</dbReference>
<accession>A0A2H9N394</accession>
<evidence type="ECO:0000259" key="1">
    <source>
        <dbReference type="Pfam" id="PF03781"/>
    </source>
</evidence>
<comment type="caution">
    <text evidence="2">The sequence shown here is derived from an EMBL/GenBank/DDBJ whole genome shotgun (WGS) entry which is preliminary data.</text>
</comment>
<dbReference type="Gene3D" id="3.90.1580.10">
    <property type="entry name" value="paralog of FGE (formylglycine-generating enzyme)"/>
    <property type="match status" value="1"/>
</dbReference>
<organism evidence="2 3">
    <name type="scientific">Huberarchaeum crystalense</name>
    <dbReference type="NCBI Taxonomy" id="2014257"/>
    <lineage>
        <taxon>Archaea</taxon>
        <taxon>Candidatus Huberarchaeota</taxon>
        <taxon>Candidatus Huberarchaeia</taxon>
        <taxon>Candidatus Huberarchaeales</taxon>
        <taxon>Candidatus Huberarchaeaceae</taxon>
        <taxon>Candidatus Huberarchaeum</taxon>
    </lineage>
</organism>
<dbReference type="PANTHER" id="PTHR23150:SF19">
    <property type="entry name" value="FORMYLGLYCINE-GENERATING ENZYME"/>
    <property type="match status" value="1"/>
</dbReference>
<dbReference type="PANTHER" id="PTHR23150">
    <property type="entry name" value="SULFATASE MODIFYING FACTOR 1, 2"/>
    <property type="match status" value="1"/>
</dbReference>
<proteinExistence type="predicted"/>
<dbReference type="InterPro" id="IPR051043">
    <property type="entry name" value="Sulfatase_Mod_Factor_Kinase"/>
</dbReference>
<dbReference type="InterPro" id="IPR016187">
    <property type="entry name" value="CTDL_fold"/>
</dbReference>
<reference evidence="3" key="1">
    <citation type="submission" date="2017-09" db="EMBL/GenBank/DDBJ databases">
        <title>Depth-based differentiation of microbial function through sediment-hosted aquifers and enrichment of novel symbionts in the deep terrestrial subsurface.</title>
        <authorList>
            <person name="Probst A.J."/>
            <person name="Ladd B."/>
            <person name="Jarett J.K."/>
            <person name="Geller-Mcgrath D.E."/>
            <person name="Sieber C.M.K."/>
            <person name="Emerson J.B."/>
            <person name="Anantharaman K."/>
            <person name="Thomas B.C."/>
            <person name="Malmstrom R."/>
            <person name="Stieglmeier M."/>
            <person name="Klingl A."/>
            <person name="Woyke T."/>
            <person name="Ryan C.M."/>
            <person name="Banfield J.F."/>
        </authorList>
    </citation>
    <scope>NUCLEOTIDE SEQUENCE [LARGE SCALE GENOMIC DNA]</scope>
</reference>
<dbReference type="InterPro" id="IPR042095">
    <property type="entry name" value="SUMF_sf"/>
</dbReference>
<feature type="non-terminal residue" evidence="2">
    <location>
        <position position="1"/>
    </location>
</feature>